<feature type="region of interest" description="Disordered" evidence="1">
    <location>
        <begin position="428"/>
        <end position="460"/>
    </location>
</feature>
<feature type="region of interest" description="Disordered" evidence="1">
    <location>
        <begin position="52"/>
        <end position="150"/>
    </location>
</feature>
<gene>
    <name evidence="2" type="ORF">NMOB1V02_LOCUS1559</name>
</gene>
<sequence>MAIDREKRKQRVPRMSTLPGLDSGLQIPVVHSQKETPLDIAVRKEAREIADFLTHPPSVLPGPARSTSRSRHKGAVKREKPRLRQVSSDDTTRHRRRHASDSPHDHHNHHHHHHQHHRNASGSNRHGRRMKGARSSGRRANVPHSVPWSPYGCHYSPNPKEFPKPKLDSLPPQPLQKGELYYIDLAGNIRKGPVGVGTACYCSPLFRRLESRIDHDRAEISHNLETTKNKLTQRISALELQTRSQLASLDQRLSLWERMRRQGSPLRPHSPSAHISTGRLNEIQTNGTLTRSRSEEKLAQGPTHRPSSTGGLPRAKSSHQVDSSYKNLVVRSTPTSDTGRVLVAGAASKLRQKRSKDHRLKQSALAARSKFMQDFELSSGSDSDGEEDEREEEEVTVRSEKMEDEVDVSRSMTRVEDDGVVMAGEDKYMTVKHKTSPSEKSKRPVEGDQGEENSSPPPVVKATVNFKPGTEIYELRHQDHLVTTYLNRIQTNVRTLREKFEKQLQVSQEDLAPSGELSKAQARVAMVSPQVPLPPAPGAVQVLPQLCSSSSAASSSGIGHSTDTSSGVPKRVLPQKPLLEKDEHNDSGYSITRFNNSPPFTHPGNSNSGSPEVPDQDSNYHSSEENSLTPTEEANRRAVSGKHAAQSTIAPPPHPQPPSWRPPPPVTASSSVPPPSTSTGLWRPQPPDYETATVKRLTKDFLKPHMAVPNQVTQPPSRPPPLTPTYEVYQVYGQNPPVSGYQHGHSMPYTRSSLV</sequence>
<protein>
    <submittedName>
        <fullName evidence="2">Uncharacterized protein</fullName>
    </submittedName>
</protein>
<keyword evidence="3" id="KW-1185">Reference proteome</keyword>
<evidence type="ECO:0000256" key="1">
    <source>
        <dbReference type="SAM" id="MobiDB-lite"/>
    </source>
</evidence>
<feature type="region of interest" description="Disordered" evidence="1">
    <location>
        <begin position="371"/>
        <end position="416"/>
    </location>
</feature>
<proteinExistence type="predicted"/>
<evidence type="ECO:0000313" key="2">
    <source>
        <dbReference type="EMBL" id="CAD7273685.1"/>
    </source>
</evidence>
<feature type="compositionally biased region" description="Basic residues" evidence="1">
    <location>
        <begin position="106"/>
        <end position="132"/>
    </location>
</feature>
<accession>A0A7R9GAK5</accession>
<evidence type="ECO:0000313" key="3">
    <source>
        <dbReference type="Proteomes" id="UP000678499"/>
    </source>
</evidence>
<feature type="compositionally biased region" description="Polar residues" evidence="1">
    <location>
        <begin position="318"/>
        <end position="336"/>
    </location>
</feature>
<feature type="compositionally biased region" description="Basic and acidic residues" evidence="1">
    <location>
        <begin position="436"/>
        <end position="446"/>
    </location>
</feature>
<feature type="compositionally biased region" description="Acidic residues" evidence="1">
    <location>
        <begin position="383"/>
        <end position="394"/>
    </location>
</feature>
<name>A0A7R9GAK5_9CRUS</name>
<feature type="compositionally biased region" description="Polar residues" evidence="1">
    <location>
        <begin position="273"/>
        <end position="291"/>
    </location>
</feature>
<dbReference type="AlphaFoldDB" id="A0A7R9GAK5"/>
<feature type="region of interest" description="Disordered" evidence="1">
    <location>
        <begin position="550"/>
        <end position="690"/>
    </location>
</feature>
<feature type="compositionally biased region" description="Pro residues" evidence="1">
    <location>
        <begin position="650"/>
        <end position="676"/>
    </location>
</feature>
<dbReference type="EMBL" id="OA882196">
    <property type="protein sequence ID" value="CAD7273685.1"/>
    <property type="molecule type" value="Genomic_DNA"/>
</dbReference>
<dbReference type="OrthoDB" id="424503at2759"/>
<dbReference type="Proteomes" id="UP000678499">
    <property type="component" value="Unassembled WGS sequence"/>
</dbReference>
<feature type="region of interest" description="Disordered" evidence="1">
    <location>
        <begin position="1"/>
        <end position="35"/>
    </location>
</feature>
<feature type="compositionally biased region" description="Polar residues" evidence="1">
    <location>
        <begin position="587"/>
        <end position="632"/>
    </location>
</feature>
<feature type="region of interest" description="Disordered" evidence="1">
    <location>
        <begin position="735"/>
        <end position="755"/>
    </location>
</feature>
<dbReference type="EMBL" id="CAJPEX010000159">
    <property type="protein sequence ID" value="CAG0913837.1"/>
    <property type="molecule type" value="Genomic_DNA"/>
</dbReference>
<feature type="region of interest" description="Disordered" evidence="1">
    <location>
        <begin position="261"/>
        <end position="336"/>
    </location>
</feature>
<organism evidence="2">
    <name type="scientific">Notodromas monacha</name>
    <dbReference type="NCBI Taxonomy" id="399045"/>
    <lineage>
        <taxon>Eukaryota</taxon>
        <taxon>Metazoa</taxon>
        <taxon>Ecdysozoa</taxon>
        <taxon>Arthropoda</taxon>
        <taxon>Crustacea</taxon>
        <taxon>Oligostraca</taxon>
        <taxon>Ostracoda</taxon>
        <taxon>Podocopa</taxon>
        <taxon>Podocopida</taxon>
        <taxon>Cypridocopina</taxon>
        <taxon>Cypridoidea</taxon>
        <taxon>Cyprididae</taxon>
        <taxon>Notodromas</taxon>
    </lineage>
</organism>
<feature type="compositionally biased region" description="Basic residues" evidence="1">
    <location>
        <begin position="68"/>
        <end position="83"/>
    </location>
</feature>
<feature type="compositionally biased region" description="Polar residues" evidence="1">
    <location>
        <begin position="557"/>
        <end position="567"/>
    </location>
</feature>
<reference evidence="2" key="1">
    <citation type="submission" date="2020-11" db="EMBL/GenBank/DDBJ databases">
        <authorList>
            <person name="Tran Van P."/>
        </authorList>
    </citation>
    <scope>NUCLEOTIDE SEQUENCE</scope>
</reference>